<keyword evidence="4" id="KW-1185">Reference proteome</keyword>
<keyword evidence="2" id="KW-0472">Membrane</keyword>
<reference evidence="3" key="1">
    <citation type="submission" date="2023-08" db="EMBL/GenBank/DDBJ databases">
        <authorList>
            <person name="Audoor S."/>
            <person name="Bilcke G."/>
        </authorList>
    </citation>
    <scope>NUCLEOTIDE SEQUENCE</scope>
</reference>
<dbReference type="Proteomes" id="UP001295423">
    <property type="component" value="Unassembled WGS sequence"/>
</dbReference>
<evidence type="ECO:0000313" key="3">
    <source>
        <dbReference type="EMBL" id="CAJ1910486.1"/>
    </source>
</evidence>
<name>A0AAD2FFH3_9STRA</name>
<feature type="transmembrane region" description="Helical" evidence="2">
    <location>
        <begin position="537"/>
        <end position="557"/>
    </location>
</feature>
<evidence type="ECO:0000256" key="2">
    <source>
        <dbReference type="SAM" id="Phobius"/>
    </source>
</evidence>
<proteinExistence type="predicted"/>
<feature type="transmembrane region" description="Helical" evidence="2">
    <location>
        <begin position="475"/>
        <end position="499"/>
    </location>
</feature>
<sequence>MPSDPPLLATDQYSETPNLGPAQSDLEQSPLERLIQQSTSEQQQQQQQQQDQQDQQQEIESSSSSPQFFLEEGPTSFSIAPPAPLPQTPASMFLTLGAASLCLLHAGLLWASFLSSAWFETHLRFTVDWLDGTKDTLLHTSTLSSLLSEFLEADLNGAAVALLLTSMVLPCMSMILTSGWTISDHANRAIVRGTSSDNRRNPQQPFKRSRPIVEWMLRLSLATVFSLSILDVAIVSISLIGNGSDVRIVNRTSNGMSCYTLGMVLGLIVIGVLRWAKTKTSVLASTTITTTSANTSRVLEPNATSSSFHAPPSHAFQLPWTRSMDSDANNNSSLADQTEPLLPIHEEFAETTTRMVRQRRNAFAGLPTWKKIVLYETSLGATFLLIPALFLPLFSIKFGGLASQFIEDPKITFHFWQFPKLLHNEAYLAETKHWIMVSQGAFFFVFVYIVPLVATFLAIGTWRSGPATSKHCYRILYIIQPCLCSLVFAISVLVAVPAFRPLVARLLSNKTSGICTDFHLVTNDNCLTMEGQPRLGVWFLFAQSLSLETLVILTLIWRKS</sequence>
<feature type="transmembrane region" description="Helical" evidence="2">
    <location>
        <begin position="215"/>
        <end position="239"/>
    </location>
</feature>
<feature type="transmembrane region" description="Helical" evidence="2">
    <location>
        <begin position="372"/>
        <end position="394"/>
    </location>
</feature>
<evidence type="ECO:0000313" key="4">
    <source>
        <dbReference type="Proteomes" id="UP001295423"/>
    </source>
</evidence>
<protein>
    <submittedName>
        <fullName evidence="3">Uncharacterized protein</fullName>
    </submittedName>
</protein>
<dbReference type="AlphaFoldDB" id="A0AAD2FFH3"/>
<feature type="transmembrane region" description="Helical" evidence="2">
    <location>
        <begin position="93"/>
        <end position="119"/>
    </location>
</feature>
<organism evidence="3 4">
    <name type="scientific">Cylindrotheca closterium</name>
    <dbReference type="NCBI Taxonomy" id="2856"/>
    <lineage>
        <taxon>Eukaryota</taxon>
        <taxon>Sar</taxon>
        <taxon>Stramenopiles</taxon>
        <taxon>Ochrophyta</taxon>
        <taxon>Bacillariophyta</taxon>
        <taxon>Bacillariophyceae</taxon>
        <taxon>Bacillariophycidae</taxon>
        <taxon>Bacillariales</taxon>
        <taxon>Bacillariaceae</taxon>
        <taxon>Cylindrotheca</taxon>
    </lineage>
</organism>
<gene>
    <name evidence="3" type="ORF">CYCCA115_LOCUS571</name>
</gene>
<feature type="transmembrane region" description="Helical" evidence="2">
    <location>
        <begin position="158"/>
        <end position="182"/>
    </location>
</feature>
<keyword evidence="2" id="KW-0812">Transmembrane</keyword>
<feature type="transmembrane region" description="Helical" evidence="2">
    <location>
        <begin position="441"/>
        <end position="463"/>
    </location>
</feature>
<feature type="region of interest" description="Disordered" evidence="1">
    <location>
        <begin position="1"/>
        <end position="67"/>
    </location>
</feature>
<dbReference type="EMBL" id="CAKOGP040000001">
    <property type="protein sequence ID" value="CAJ1910486.1"/>
    <property type="molecule type" value="Genomic_DNA"/>
</dbReference>
<accession>A0AAD2FFH3</accession>
<keyword evidence="2" id="KW-1133">Transmembrane helix</keyword>
<evidence type="ECO:0000256" key="1">
    <source>
        <dbReference type="SAM" id="MobiDB-lite"/>
    </source>
</evidence>
<feature type="transmembrane region" description="Helical" evidence="2">
    <location>
        <begin position="259"/>
        <end position="276"/>
    </location>
</feature>
<comment type="caution">
    <text evidence="3">The sequence shown here is derived from an EMBL/GenBank/DDBJ whole genome shotgun (WGS) entry which is preliminary data.</text>
</comment>
<feature type="compositionally biased region" description="Low complexity" evidence="1">
    <location>
        <begin position="36"/>
        <end position="67"/>
    </location>
</feature>